<keyword evidence="2" id="KW-1003">Cell membrane</keyword>
<dbReference type="PANTHER" id="PTHR30086:SF16">
    <property type="entry name" value="AMINO ACID EFFLUX PERMEASE RHTB FAMILY"/>
    <property type="match status" value="1"/>
</dbReference>
<evidence type="ECO:0000256" key="6">
    <source>
        <dbReference type="SAM" id="Phobius"/>
    </source>
</evidence>
<feature type="transmembrane region" description="Helical" evidence="6">
    <location>
        <begin position="114"/>
        <end position="135"/>
    </location>
</feature>
<evidence type="ECO:0000313" key="9">
    <source>
        <dbReference type="Proteomes" id="UP001058461"/>
    </source>
</evidence>
<keyword evidence="7" id="KW-0732">Signal</keyword>
<evidence type="ECO:0000256" key="1">
    <source>
        <dbReference type="ARBA" id="ARBA00004651"/>
    </source>
</evidence>
<organism evidence="8 9">
    <name type="scientific">Marinobacterium rhizophilum</name>
    <dbReference type="NCBI Taxonomy" id="420402"/>
    <lineage>
        <taxon>Bacteria</taxon>
        <taxon>Pseudomonadati</taxon>
        <taxon>Pseudomonadota</taxon>
        <taxon>Gammaproteobacteria</taxon>
        <taxon>Oceanospirillales</taxon>
        <taxon>Oceanospirillaceae</taxon>
        <taxon>Marinobacterium</taxon>
    </lineage>
</organism>
<keyword evidence="9" id="KW-1185">Reference proteome</keyword>
<evidence type="ECO:0000256" key="2">
    <source>
        <dbReference type="ARBA" id="ARBA00022475"/>
    </source>
</evidence>
<reference evidence="8" key="1">
    <citation type="submission" date="2021-04" db="EMBL/GenBank/DDBJ databases">
        <title>Oceanospirillales bacteria with DddD are important DMSP degraders in coastal seawater.</title>
        <authorList>
            <person name="Liu J."/>
        </authorList>
    </citation>
    <scope>NUCLEOTIDE SEQUENCE</scope>
    <source>
        <strain evidence="8">D13-1</strain>
    </source>
</reference>
<protein>
    <submittedName>
        <fullName evidence="8">LysE family translocator</fullName>
    </submittedName>
</protein>
<evidence type="ECO:0000256" key="4">
    <source>
        <dbReference type="ARBA" id="ARBA00022989"/>
    </source>
</evidence>
<evidence type="ECO:0000313" key="8">
    <source>
        <dbReference type="EMBL" id="UTW14346.1"/>
    </source>
</evidence>
<keyword evidence="5 6" id="KW-0472">Membrane</keyword>
<proteinExistence type="predicted"/>
<accession>A0ABY5HTP1</accession>
<dbReference type="InterPro" id="IPR001123">
    <property type="entry name" value="LeuE-type"/>
</dbReference>
<feature type="transmembrane region" description="Helical" evidence="6">
    <location>
        <begin position="38"/>
        <end position="63"/>
    </location>
</feature>
<dbReference type="Proteomes" id="UP001058461">
    <property type="component" value="Chromosome"/>
</dbReference>
<evidence type="ECO:0000256" key="5">
    <source>
        <dbReference type="ARBA" id="ARBA00023136"/>
    </source>
</evidence>
<dbReference type="Pfam" id="PF01810">
    <property type="entry name" value="LysE"/>
    <property type="match status" value="1"/>
</dbReference>
<feature type="signal peptide" evidence="7">
    <location>
        <begin position="1"/>
        <end position="22"/>
    </location>
</feature>
<feature type="chain" id="PRO_5047194063" evidence="7">
    <location>
        <begin position="23"/>
        <end position="204"/>
    </location>
</feature>
<dbReference type="PIRSF" id="PIRSF006324">
    <property type="entry name" value="LeuE"/>
    <property type="match status" value="1"/>
</dbReference>
<keyword evidence="3 6" id="KW-0812">Transmembrane</keyword>
<comment type="subcellular location">
    <subcellularLocation>
        <location evidence="1">Cell membrane</location>
        <topology evidence="1">Multi-pass membrane protein</topology>
    </subcellularLocation>
</comment>
<keyword evidence="4 6" id="KW-1133">Transmembrane helix</keyword>
<evidence type="ECO:0000256" key="3">
    <source>
        <dbReference type="ARBA" id="ARBA00022692"/>
    </source>
</evidence>
<sequence length="204" mass="21056">MNWLSLCVICLAGAVSPGPSLAVVLRHTLGGGGAQGMMTGVCHAFGVALWALVTVAGLSVLILESEAAYRMITLAGAGYLAWLGIKALRSRSGGALQAGAGAPASLMRAGLDGFMISVLNPKLAVFFLALFSQFVVPGMSLAGQALMVATAAVIDGLWYCLVALFLSRTGVLSWLASHSRSIDRTTGVILLLLALRVVQLQVNS</sequence>
<feature type="transmembrane region" description="Helical" evidence="6">
    <location>
        <begin position="141"/>
        <end position="166"/>
    </location>
</feature>
<evidence type="ECO:0000256" key="7">
    <source>
        <dbReference type="SAM" id="SignalP"/>
    </source>
</evidence>
<dbReference type="PANTHER" id="PTHR30086">
    <property type="entry name" value="ARGININE EXPORTER PROTEIN ARGO"/>
    <property type="match status" value="1"/>
</dbReference>
<name>A0ABY5HTP1_9GAMM</name>
<dbReference type="EMBL" id="CP073347">
    <property type="protein sequence ID" value="UTW14346.1"/>
    <property type="molecule type" value="Genomic_DNA"/>
</dbReference>
<gene>
    <name evidence="8" type="ORF">KDW95_06915</name>
</gene>